<dbReference type="GO" id="GO:0019693">
    <property type="term" value="P:ribose phosphate metabolic process"/>
    <property type="evidence" value="ECO:0007669"/>
    <property type="project" value="TreeGrafter"/>
</dbReference>
<dbReference type="PANTHER" id="PTHR11839">
    <property type="entry name" value="UDP/ADP-SUGAR PYROPHOSPHATASE"/>
    <property type="match status" value="1"/>
</dbReference>
<dbReference type="RefSeq" id="WP_128642015.1">
    <property type="nucleotide sequence ID" value="NZ_CP008947.1"/>
</dbReference>
<keyword evidence="1" id="KW-0378">Hydrolase</keyword>
<dbReference type="GO" id="GO:0016787">
    <property type="term" value="F:hydrolase activity"/>
    <property type="evidence" value="ECO:0007669"/>
    <property type="project" value="UniProtKB-KW"/>
</dbReference>
<organism evidence="3 4">
    <name type="scientific">Rhodococcus opacus</name>
    <name type="common">Nocardia opaca</name>
    <dbReference type="NCBI Taxonomy" id="37919"/>
    <lineage>
        <taxon>Bacteria</taxon>
        <taxon>Bacillati</taxon>
        <taxon>Actinomycetota</taxon>
        <taxon>Actinomycetes</taxon>
        <taxon>Mycobacteriales</taxon>
        <taxon>Nocardiaceae</taxon>
        <taxon>Rhodococcus</taxon>
    </lineage>
</organism>
<dbReference type="eggNOG" id="COG0494">
    <property type="taxonomic scope" value="Bacteria"/>
</dbReference>
<dbReference type="InterPro" id="IPR000086">
    <property type="entry name" value="NUDIX_hydrolase_dom"/>
</dbReference>
<evidence type="ECO:0000256" key="1">
    <source>
        <dbReference type="ARBA" id="ARBA00022801"/>
    </source>
</evidence>
<protein>
    <submittedName>
        <fullName evidence="3">ADP-ribose pyrophosphatase</fullName>
    </submittedName>
</protein>
<dbReference type="AlphaFoldDB" id="A0A076EVU4"/>
<dbReference type="GO" id="GO:0006753">
    <property type="term" value="P:nucleoside phosphate metabolic process"/>
    <property type="evidence" value="ECO:0007669"/>
    <property type="project" value="TreeGrafter"/>
</dbReference>
<name>A0A076EVU4_RHOOP</name>
<evidence type="ECO:0000313" key="3">
    <source>
        <dbReference type="EMBL" id="AII10200.1"/>
    </source>
</evidence>
<dbReference type="PROSITE" id="PS51462">
    <property type="entry name" value="NUDIX"/>
    <property type="match status" value="1"/>
</dbReference>
<dbReference type="Gene3D" id="3.90.79.10">
    <property type="entry name" value="Nucleoside Triphosphate Pyrophosphohydrolase"/>
    <property type="match status" value="1"/>
</dbReference>
<dbReference type="PANTHER" id="PTHR11839:SF31">
    <property type="entry name" value="ADP-RIBOSE PYROPHOSPHATASE"/>
    <property type="match status" value="1"/>
</dbReference>
<accession>A0A076EVU4</accession>
<dbReference type="EMBL" id="CP008947">
    <property type="protein sequence ID" value="AII10200.1"/>
    <property type="molecule type" value="Genomic_DNA"/>
</dbReference>
<dbReference type="GO" id="GO:0005829">
    <property type="term" value="C:cytosol"/>
    <property type="evidence" value="ECO:0007669"/>
    <property type="project" value="TreeGrafter"/>
</dbReference>
<proteinExistence type="predicted"/>
<feature type="domain" description="Nudix hydrolase" evidence="2">
    <location>
        <begin position="44"/>
        <end position="175"/>
    </location>
</feature>
<sequence>MTDSGRHEFETLDSRAVYSGAILALRVDHVAMPDGRTAEREVVEHHGAVAVVVLDDEDRIVLIHQYRHPVGRRLWEIPAGLLDEPGEDPVDAAGRELAEETGLGARRWSVLVDVVLSPGFTDESVRVFLAEDLYEVDRPDPEDEEADLEIERIPLDDVVSMVLNGTIVNATAVAGVMALAAARSRPGGLGELRDVTAPWVDRPDRFSERKRSRAAGDEAARA</sequence>
<dbReference type="Proteomes" id="UP000028488">
    <property type="component" value="Chromosome"/>
</dbReference>
<gene>
    <name evidence="3" type="ORF">EP51_38345</name>
</gene>
<dbReference type="CDD" id="cd24158">
    <property type="entry name" value="NUDIX_ADPRase_Rv1700"/>
    <property type="match status" value="1"/>
</dbReference>
<evidence type="ECO:0000313" key="4">
    <source>
        <dbReference type="Proteomes" id="UP000028488"/>
    </source>
</evidence>
<dbReference type="Pfam" id="PF00293">
    <property type="entry name" value="NUDIX"/>
    <property type="match status" value="1"/>
</dbReference>
<evidence type="ECO:0000259" key="2">
    <source>
        <dbReference type="PROSITE" id="PS51462"/>
    </source>
</evidence>
<dbReference type="SUPFAM" id="SSF55811">
    <property type="entry name" value="Nudix"/>
    <property type="match status" value="1"/>
</dbReference>
<dbReference type="InterPro" id="IPR015797">
    <property type="entry name" value="NUDIX_hydrolase-like_dom_sf"/>
</dbReference>
<reference evidence="3 4" key="1">
    <citation type="submission" date="2014-07" db="EMBL/GenBank/DDBJ databases">
        <title>Genome Sequence of Rhodococcus opacus Strain R7, a Biodegrader of Mono- and Polycyclic Aromatic Hydrocarbons.</title>
        <authorList>
            <person name="Di Gennaro P."/>
            <person name="Zampolli J."/>
            <person name="Presti I."/>
            <person name="Cappelletti M."/>
            <person name="D'Ursi P."/>
            <person name="Orro A."/>
            <person name="Mezzelani A."/>
            <person name="Milanesi L."/>
        </authorList>
    </citation>
    <scope>NUCLEOTIDE SEQUENCE [LARGE SCALE GENOMIC DNA]</scope>
    <source>
        <strain evidence="3 4">R7</strain>
    </source>
</reference>